<sequence>MSEELMSIGAFARLCRLSVKRLRHYDELGLLPPRHVDPATGYRYYGRDQVRDAMTIALLRGFDIPLPVITRVLASDRDAREAALRAEQRRLEERMAAQRRAWQALERLVSDGLLHQEVALSREPARRLLVSAAECAPEEIGAAVSRCVAQVTSAAADLSWTPPLWGCFPVDLRERMTVAAGVEAPTAAPVPGTRVEHLPPGLAATAVHTGPYEQLTLTYQAVFAWIHERALRPRGTVYEAYLDDPATSDPARLRTRIVVPLHEEE</sequence>
<dbReference type="Pfam" id="PF06445">
    <property type="entry name" value="GyrI-like"/>
    <property type="match status" value="1"/>
</dbReference>
<dbReference type="SMART" id="SM00422">
    <property type="entry name" value="HTH_MERR"/>
    <property type="match status" value="1"/>
</dbReference>
<name>A0ABY4KXN4_THEAE</name>
<dbReference type="InterPro" id="IPR029442">
    <property type="entry name" value="GyrI-like"/>
</dbReference>
<dbReference type="InterPro" id="IPR009061">
    <property type="entry name" value="DNA-bd_dom_put_sf"/>
</dbReference>
<evidence type="ECO:0000313" key="4">
    <source>
        <dbReference type="Proteomes" id="UP000832041"/>
    </source>
</evidence>
<dbReference type="Pfam" id="PF13411">
    <property type="entry name" value="MerR_1"/>
    <property type="match status" value="1"/>
</dbReference>
<dbReference type="EMBL" id="CP051627">
    <property type="protein sequence ID" value="UPT19979.1"/>
    <property type="molecule type" value="Genomic_DNA"/>
</dbReference>
<dbReference type="SMART" id="SM00871">
    <property type="entry name" value="AraC_E_bind"/>
    <property type="match status" value="1"/>
</dbReference>
<dbReference type="InterPro" id="IPR010499">
    <property type="entry name" value="AraC_E-bd"/>
</dbReference>
<organism evidence="3 4">
    <name type="scientific">Thermobifida alba</name>
    <name type="common">Thermomonospora alba</name>
    <dbReference type="NCBI Taxonomy" id="53522"/>
    <lineage>
        <taxon>Bacteria</taxon>
        <taxon>Bacillati</taxon>
        <taxon>Actinomycetota</taxon>
        <taxon>Actinomycetes</taxon>
        <taxon>Streptosporangiales</taxon>
        <taxon>Nocardiopsidaceae</taxon>
        <taxon>Thermobifida</taxon>
    </lineage>
</organism>
<dbReference type="Gene3D" id="1.10.1660.10">
    <property type="match status" value="1"/>
</dbReference>
<keyword evidence="1" id="KW-0238">DNA-binding</keyword>
<dbReference type="InterPro" id="IPR011256">
    <property type="entry name" value="Reg_factor_effector_dom_sf"/>
</dbReference>
<dbReference type="PROSITE" id="PS00552">
    <property type="entry name" value="HTH_MERR_1"/>
    <property type="match status" value="1"/>
</dbReference>
<dbReference type="CDD" id="cd01107">
    <property type="entry name" value="HTH_BmrR"/>
    <property type="match status" value="1"/>
</dbReference>
<dbReference type="SUPFAM" id="SSF46955">
    <property type="entry name" value="Putative DNA-binding domain"/>
    <property type="match status" value="1"/>
</dbReference>
<dbReference type="InterPro" id="IPR047057">
    <property type="entry name" value="MerR_fam"/>
</dbReference>
<proteinExistence type="predicted"/>
<evidence type="ECO:0000256" key="1">
    <source>
        <dbReference type="ARBA" id="ARBA00023125"/>
    </source>
</evidence>
<dbReference type="InterPro" id="IPR000551">
    <property type="entry name" value="MerR-type_HTH_dom"/>
</dbReference>
<dbReference type="PROSITE" id="PS50937">
    <property type="entry name" value="HTH_MERR_2"/>
    <property type="match status" value="1"/>
</dbReference>
<accession>A0ABY4KXN4</accession>
<gene>
    <name evidence="3" type="ORF">FOF52_02510</name>
</gene>
<dbReference type="RefSeq" id="WP_248592216.1">
    <property type="nucleotide sequence ID" value="NZ_BAABEB010000010.1"/>
</dbReference>
<dbReference type="Proteomes" id="UP000832041">
    <property type="component" value="Chromosome"/>
</dbReference>
<dbReference type="SUPFAM" id="SSF55136">
    <property type="entry name" value="Probable bacterial effector-binding domain"/>
    <property type="match status" value="1"/>
</dbReference>
<keyword evidence="4" id="KW-1185">Reference proteome</keyword>
<evidence type="ECO:0000259" key="2">
    <source>
        <dbReference type="PROSITE" id="PS50937"/>
    </source>
</evidence>
<protein>
    <submittedName>
        <fullName evidence="3">MerR family transcriptional regulator</fullName>
    </submittedName>
</protein>
<dbReference type="Gene3D" id="3.20.80.10">
    <property type="entry name" value="Regulatory factor, effector binding domain"/>
    <property type="match status" value="1"/>
</dbReference>
<reference evidence="3 4" key="1">
    <citation type="submission" date="2020-04" db="EMBL/GenBank/DDBJ databases">
        <title>Thermobifida alba genome sequencing and assembly.</title>
        <authorList>
            <person name="Luzics S."/>
            <person name="Horvath B."/>
            <person name="Nagy I."/>
            <person name="Toth A."/>
            <person name="Nagy I."/>
            <person name="Kukolya J."/>
        </authorList>
    </citation>
    <scope>NUCLEOTIDE SEQUENCE [LARGE SCALE GENOMIC DNA]</scope>
    <source>
        <strain evidence="3 4">DSM 43795</strain>
    </source>
</reference>
<dbReference type="PANTHER" id="PTHR30204:SF97">
    <property type="entry name" value="MERR FAMILY REGULATORY PROTEIN"/>
    <property type="match status" value="1"/>
</dbReference>
<feature type="domain" description="HTH merR-type" evidence="2">
    <location>
        <begin position="5"/>
        <end position="75"/>
    </location>
</feature>
<evidence type="ECO:0000313" key="3">
    <source>
        <dbReference type="EMBL" id="UPT19979.1"/>
    </source>
</evidence>
<dbReference type="PANTHER" id="PTHR30204">
    <property type="entry name" value="REDOX-CYCLING DRUG-SENSING TRANSCRIPTIONAL ACTIVATOR SOXR"/>
    <property type="match status" value="1"/>
</dbReference>